<dbReference type="EC" id="1.8.1.9" evidence="7"/>
<evidence type="ECO:0000256" key="1">
    <source>
        <dbReference type="ARBA" id="ARBA00009333"/>
    </source>
</evidence>
<evidence type="ECO:0000256" key="5">
    <source>
        <dbReference type="ARBA" id="ARBA00023157"/>
    </source>
</evidence>
<dbReference type="OrthoDB" id="9806179at2"/>
<dbReference type="GO" id="GO:0019430">
    <property type="term" value="P:removal of superoxide radicals"/>
    <property type="evidence" value="ECO:0007669"/>
    <property type="project" value="UniProtKB-UniRule"/>
</dbReference>
<dbReference type="InterPro" id="IPR023753">
    <property type="entry name" value="FAD/NAD-binding_dom"/>
</dbReference>
<organism evidence="10 11">
    <name type="scientific">Desulfuromusa kysingii</name>
    <dbReference type="NCBI Taxonomy" id="37625"/>
    <lineage>
        <taxon>Bacteria</taxon>
        <taxon>Pseudomonadati</taxon>
        <taxon>Thermodesulfobacteriota</taxon>
        <taxon>Desulfuromonadia</taxon>
        <taxon>Desulfuromonadales</taxon>
        <taxon>Geopsychrobacteraceae</taxon>
        <taxon>Desulfuromusa</taxon>
    </lineage>
</organism>
<dbReference type="PRINTS" id="PR00469">
    <property type="entry name" value="PNDRDTASEII"/>
</dbReference>
<keyword evidence="8" id="KW-0521">NADP</keyword>
<feature type="domain" description="FAD/NAD(P)-binding" evidence="9">
    <location>
        <begin position="6"/>
        <end position="294"/>
    </location>
</feature>
<dbReference type="SUPFAM" id="SSF51905">
    <property type="entry name" value="FAD/NAD(P)-binding domain"/>
    <property type="match status" value="1"/>
</dbReference>
<dbReference type="STRING" id="37625.SAMN05660420_03180"/>
<keyword evidence="2 7" id="KW-0285">Flavoprotein</keyword>
<keyword evidence="4 7" id="KW-0560">Oxidoreductase</keyword>
<dbReference type="InterPro" id="IPR036188">
    <property type="entry name" value="FAD/NAD-bd_sf"/>
</dbReference>
<evidence type="ECO:0000256" key="6">
    <source>
        <dbReference type="ARBA" id="ARBA00023284"/>
    </source>
</evidence>
<dbReference type="RefSeq" id="WP_092350647.1">
    <property type="nucleotide sequence ID" value="NZ_FNQN01000012.1"/>
</dbReference>
<gene>
    <name evidence="10" type="ORF">SAMN05660420_03180</name>
</gene>
<dbReference type="InterPro" id="IPR050097">
    <property type="entry name" value="Ferredoxin-NADP_redctase_2"/>
</dbReference>
<reference evidence="10 11" key="1">
    <citation type="submission" date="2016-10" db="EMBL/GenBank/DDBJ databases">
        <authorList>
            <person name="de Groot N.N."/>
        </authorList>
    </citation>
    <scope>NUCLEOTIDE SEQUENCE [LARGE SCALE GENOMIC DNA]</scope>
    <source>
        <strain evidence="10 11">DSM 7343</strain>
    </source>
</reference>
<name>A0A1H4E0S8_9BACT</name>
<comment type="similarity">
    <text evidence="1 7">Belongs to the class-II pyridine nucleotide-disulfide oxidoreductase family.</text>
</comment>
<dbReference type="NCBIfam" id="TIGR01292">
    <property type="entry name" value="TRX_reduct"/>
    <property type="match status" value="1"/>
</dbReference>
<evidence type="ECO:0000313" key="11">
    <source>
        <dbReference type="Proteomes" id="UP000199409"/>
    </source>
</evidence>
<evidence type="ECO:0000259" key="9">
    <source>
        <dbReference type="Pfam" id="PF07992"/>
    </source>
</evidence>
<dbReference type="GO" id="GO:0004791">
    <property type="term" value="F:thioredoxin-disulfide reductase (NADPH) activity"/>
    <property type="evidence" value="ECO:0007669"/>
    <property type="project" value="UniProtKB-UniRule"/>
</dbReference>
<evidence type="ECO:0000256" key="4">
    <source>
        <dbReference type="ARBA" id="ARBA00023002"/>
    </source>
</evidence>
<evidence type="ECO:0000256" key="7">
    <source>
        <dbReference type="RuleBase" id="RU003880"/>
    </source>
</evidence>
<dbReference type="Pfam" id="PF07992">
    <property type="entry name" value="Pyr_redox_2"/>
    <property type="match status" value="1"/>
</dbReference>
<dbReference type="EMBL" id="FNQN01000012">
    <property type="protein sequence ID" value="SEA78358.1"/>
    <property type="molecule type" value="Genomic_DNA"/>
</dbReference>
<evidence type="ECO:0000256" key="2">
    <source>
        <dbReference type="ARBA" id="ARBA00022630"/>
    </source>
</evidence>
<sequence>MSSTEYDVIIVGGGPAGMTAGLYASRARLKTLLLEKMIMGGQMMTTTLVENWPGYPGGIGGPELMARFQEHCVEFGLETDSGTVEKVIDNGATKTLIVDGKEITCKAVIIATGAIPRKLGVAGEKELVGRGVSYCATCDGAFFREVPIAVIGGGDTAAEEALFLTRFASKVYLVHRRDQLRATQILQDRVIANEKIEIVWNSVVEGFESDNSGLTGAVLKNTQSGETRKIEIQGMFVAVGVTPTTDFISDIVELTEDGYVKAGEDTKTNVPGIFVAGDNRTTILRQVSTAVGDGAVAALMAERHVDELENQV</sequence>
<dbReference type="InterPro" id="IPR005982">
    <property type="entry name" value="Thioredox_Rdtase"/>
</dbReference>
<keyword evidence="11" id="KW-1185">Reference proteome</keyword>
<dbReference type="PRINTS" id="PR00368">
    <property type="entry name" value="FADPNR"/>
</dbReference>
<dbReference type="Proteomes" id="UP000199409">
    <property type="component" value="Unassembled WGS sequence"/>
</dbReference>
<accession>A0A1H4E0S8</accession>
<evidence type="ECO:0000256" key="8">
    <source>
        <dbReference type="RuleBase" id="RU003881"/>
    </source>
</evidence>
<dbReference type="GO" id="GO:0005737">
    <property type="term" value="C:cytoplasm"/>
    <property type="evidence" value="ECO:0007669"/>
    <property type="project" value="InterPro"/>
</dbReference>
<evidence type="ECO:0000256" key="3">
    <source>
        <dbReference type="ARBA" id="ARBA00022827"/>
    </source>
</evidence>
<dbReference type="InterPro" id="IPR008255">
    <property type="entry name" value="Pyr_nucl-diS_OxRdtase_2_AS"/>
</dbReference>
<comment type="catalytic activity">
    <reaction evidence="7">
        <text>[thioredoxin]-dithiol + NADP(+) = [thioredoxin]-disulfide + NADPH + H(+)</text>
        <dbReference type="Rhea" id="RHEA:20345"/>
        <dbReference type="Rhea" id="RHEA-COMP:10698"/>
        <dbReference type="Rhea" id="RHEA-COMP:10700"/>
        <dbReference type="ChEBI" id="CHEBI:15378"/>
        <dbReference type="ChEBI" id="CHEBI:29950"/>
        <dbReference type="ChEBI" id="CHEBI:50058"/>
        <dbReference type="ChEBI" id="CHEBI:57783"/>
        <dbReference type="ChEBI" id="CHEBI:58349"/>
        <dbReference type="EC" id="1.8.1.9"/>
    </reaction>
</comment>
<dbReference type="Gene3D" id="3.50.50.60">
    <property type="entry name" value="FAD/NAD(P)-binding domain"/>
    <property type="match status" value="2"/>
</dbReference>
<protein>
    <recommendedName>
        <fullName evidence="7">Thioredoxin reductase</fullName>
        <ecNumber evidence="7">1.8.1.9</ecNumber>
    </recommendedName>
</protein>
<keyword evidence="6 7" id="KW-0676">Redox-active center</keyword>
<comment type="cofactor">
    <cofactor evidence="8">
        <name>FAD</name>
        <dbReference type="ChEBI" id="CHEBI:57692"/>
    </cofactor>
    <text evidence="8">Binds 1 FAD per subunit.</text>
</comment>
<evidence type="ECO:0000313" key="10">
    <source>
        <dbReference type="EMBL" id="SEA78358.1"/>
    </source>
</evidence>
<dbReference type="PANTHER" id="PTHR48105">
    <property type="entry name" value="THIOREDOXIN REDUCTASE 1-RELATED-RELATED"/>
    <property type="match status" value="1"/>
</dbReference>
<dbReference type="AlphaFoldDB" id="A0A1H4E0S8"/>
<dbReference type="PROSITE" id="PS00573">
    <property type="entry name" value="PYRIDINE_REDOX_2"/>
    <property type="match status" value="1"/>
</dbReference>
<comment type="subunit">
    <text evidence="7">Homodimer.</text>
</comment>
<proteinExistence type="inferred from homology"/>
<keyword evidence="5" id="KW-1015">Disulfide bond</keyword>
<keyword evidence="3 7" id="KW-0274">FAD</keyword>